<dbReference type="Pfam" id="PF08379">
    <property type="entry name" value="Bact_transglu_N"/>
    <property type="match status" value="1"/>
</dbReference>
<evidence type="ECO:0000313" key="3">
    <source>
        <dbReference type="EMBL" id="ADB17326.1"/>
    </source>
</evidence>
<dbReference type="PANTHER" id="PTHR33490:SF1">
    <property type="entry name" value="SLL1233 PROTEIN"/>
    <property type="match status" value="1"/>
</dbReference>
<dbReference type="eggNOG" id="COG1305">
    <property type="taxonomic scope" value="Bacteria"/>
</dbReference>
<sequence length="1215" mass="136873">MAIRVALHHKTEYAYDRLITALPHVVRLRPAPHCRTPILSYSLKVQPEPHFLNWQQDPYNNFLARLVFPEATKIVSFEVDLIAEMTVINPFDFFIESSAEKFPFTYDTILSRELTPYFEKEELGPCLAKLVSDQRGEEERTVDFLVRINQAVKDAVGYVIRLEPGIQTCEETLTKKTGSCRDSAWLLVQLLRHLGLAARFVSGYLIQLTADVKSLDGPSGTEVDFTDLHAWTEVYIPGAGWIGLDPTSGLLAGEGHIPLACAADPISAAPITGSFEFTVDPEKPDDKVREDFRFEMSVTRVHEDPRVTKPYTPRQWQAIESLGHRVDEELSTSDVRLTMGGEPTFVSIDNRDAPEWNTAALGPHKRERAGVLFRRLRDRMAPGGLLHFGQGKWYPGESLPRWALGCYWRKDGVAIWEDPSLVAEDDVKYPWTSDDAKAFAHSLARRLGVDPQLANPGFEDVWYYLWRERRLPVNVDPLDSKLDDKEERKRLSKVFTQGLDRVIGYALPLRRVYTPMGPKWISGHWFLRREHMFLVPGDSPMGFRLPLDSIPWQVPGDREEDFEVDPMTRLPALPPRNSQYKHPAFHPDGIPGPWNVSPWGATPFAPPSYLTRNGQNQVGSGLGPAAPLLQTPLSRSLSPMIDPSNNAPLVRDLARDWQQNRSLLSPPGLNESRPGIVRTALCVEVRDGKMFVFMPPQTILEDYLDLVAAVEATAAELDIPVMLEGYSPPGDPRIEHFKVTPDPGVIEVNVQPAHSWDEMVNLTNVVYEEAHFSRLCTEKFMLDGKHTGTGGGNHIVVGGNTPADSPLLRRPHLLRSLLAYWHNHPSLSYLFSGMFLGPTSQAPRVDEARNDSLYELELAFQQIPDDGYTPPWLVDRVFRHLLTDVTGNTHRAEFCIDKLYSPDSADGRRGLLEFRAFEMPPHAQMSLTQQLLMRALIARFWDRPYKAKLARWGTELHDRFLLPHFVQQDFQDVLFEMRELGYPMQEAWFAPHFEFRFPVLGTIQQRGVQLELRQAIECWHVLGEEATGGGTARYVDSSLERIQIKVDGMTDTRHVVTCNGRRVPLHPTGVNGQFVAGVRYRAWQPPSCLHPTIGVNAPLVIDVIDSWMNRSLGGCSYHVAHPGGRSHETFPVNSFEAEGRRHARFFAMNHTPGSIYIPAEEIHPECPLTLDLRQAVIPPAPVPSEASSGQVRAGSNGRVGKPHTVNTATAEHTAW</sequence>
<dbReference type="AlphaFoldDB" id="D2R6M6"/>
<dbReference type="SUPFAM" id="SSF54001">
    <property type="entry name" value="Cysteine proteinases"/>
    <property type="match status" value="1"/>
</dbReference>
<reference evidence="3 4" key="1">
    <citation type="journal article" date="2009" name="Stand. Genomic Sci.">
        <title>Complete genome sequence of Pirellula staleyi type strain (ATCC 27377).</title>
        <authorList>
            <person name="Clum A."/>
            <person name="Tindall B.J."/>
            <person name="Sikorski J."/>
            <person name="Ivanova N."/>
            <person name="Mavrommatis K."/>
            <person name="Lucas S."/>
            <person name="Glavina del Rio T."/>
            <person name="Nolan M."/>
            <person name="Chen F."/>
            <person name="Tice H."/>
            <person name="Pitluck S."/>
            <person name="Cheng J.F."/>
            <person name="Chertkov O."/>
            <person name="Brettin T."/>
            <person name="Han C."/>
            <person name="Detter J.C."/>
            <person name="Kuske C."/>
            <person name="Bruce D."/>
            <person name="Goodwin L."/>
            <person name="Ovchinikova G."/>
            <person name="Pati A."/>
            <person name="Mikhailova N."/>
            <person name="Chen A."/>
            <person name="Palaniappan K."/>
            <person name="Land M."/>
            <person name="Hauser L."/>
            <person name="Chang Y.J."/>
            <person name="Jeffries C.D."/>
            <person name="Chain P."/>
            <person name="Rohde M."/>
            <person name="Goker M."/>
            <person name="Bristow J."/>
            <person name="Eisen J.A."/>
            <person name="Markowitz V."/>
            <person name="Hugenholtz P."/>
            <person name="Kyrpides N.C."/>
            <person name="Klenk H.P."/>
            <person name="Lapidus A."/>
        </authorList>
    </citation>
    <scope>NUCLEOTIDE SEQUENCE [LARGE SCALE GENOMIC DNA]</scope>
    <source>
        <strain evidence="4">ATCC 27377 / DSM 6068 / ICPB 4128</strain>
    </source>
</reference>
<dbReference type="Gene3D" id="3.10.620.30">
    <property type="match status" value="1"/>
</dbReference>
<organism evidence="3 4">
    <name type="scientific">Pirellula staleyi (strain ATCC 27377 / DSM 6068 / ICPB 4128)</name>
    <name type="common">Pirella staleyi</name>
    <dbReference type="NCBI Taxonomy" id="530564"/>
    <lineage>
        <taxon>Bacteria</taxon>
        <taxon>Pseudomonadati</taxon>
        <taxon>Planctomycetota</taxon>
        <taxon>Planctomycetia</taxon>
        <taxon>Pirellulales</taxon>
        <taxon>Pirellulaceae</taxon>
        <taxon>Pirellula</taxon>
    </lineage>
</organism>
<accession>D2R6M6</accession>
<dbReference type="InterPro" id="IPR013589">
    <property type="entry name" value="Bac_transglu_N"/>
</dbReference>
<gene>
    <name evidence="3" type="ordered locus">Psta_2657</name>
</gene>
<dbReference type="KEGG" id="psl:Psta_2657"/>
<evidence type="ECO:0000313" key="4">
    <source>
        <dbReference type="Proteomes" id="UP000001887"/>
    </source>
</evidence>
<dbReference type="Pfam" id="PF01841">
    <property type="entry name" value="Transglut_core"/>
    <property type="match status" value="1"/>
</dbReference>
<dbReference type="Pfam" id="PF09899">
    <property type="entry name" value="DUF2126"/>
    <property type="match status" value="1"/>
</dbReference>
<name>D2R6M6_PIRSD</name>
<feature type="domain" description="Transglutaminase-like" evidence="2">
    <location>
        <begin position="172"/>
        <end position="248"/>
    </location>
</feature>
<dbReference type="InterPro" id="IPR038765">
    <property type="entry name" value="Papain-like_cys_pep_sf"/>
</dbReference>
<proteinExistence type="predicted"/>
<feature type="region of interest" description="Disordered" evidence="1">
    <location>
        <begin position="1179"/>
        <end position="1215"/>
    </location>
</feature>
<dbReference type="eggNOG" id="COG4196">
    <property type="taxonomic scope" value="Bacteria"/>
</dbReference>
<dbReference type="InterPro" id="IPR002931">
    <property type="entry name" value="Transglutaminase-like"/>
</dbReference>
<dbReference type="OrthoDB" id="9804872at2"/>
<dbReference type="EMBL" id="CP001848">
    <property type="protein sequence ID" value="ADB17326.1"/>
    <property type="molecule type" value="Genomic_DNA"/>
</dbReference>
<dbReference type="HOGENOM" id="CLU_008973_4_0_0"/>
<dbReference type="InterPro" id="IPR018667">
    <property type="entry name" value="DUF2126"/>
</dbReference>
<feature type="compositionally biased region" description="Polar residues" evidence="1">
    <location>
        <begin position="1204"/>
        <end position="1215"/>
    </location>
</feature>
<dbReference type="SMART" id="SM00460">
    <property type="entry name" value="TGc"/>
    <property type="match status" value="1"/>
</dbReference>
<dbReference type="Proteomes" id="UP000001887">
    <property type="component" value="Chromosome"/>
</dbReference>
<evidence type="ECO:0000256" key="1">
    <source>
        <dbReference type="SAM" id="MobiDB-lite"/>
    </source>
</evidence>
<evidence type="ECO:0000259" key="2">
    <source>
        <dbReference type="SMART" id="SM00460"/>
    </source>
</evidence>
<dbReference type="PANTHER" id="PTHR33490">
    <property type="entry name" value="BLR5614 PROTEIN-RELATED"/>
    <property type="match status" value="1"/>
</dbReference>
<keyword evidence="4" id="KW-1185">Reference proteome</keyword>
<dbReference type="STRING" id="530564.Psta_2657"/>
<protein>
    <submittedName>
        <fullName evidence="3">Transglutaminase domain protein</fullName>
    </submittedName>
</protein>